<dbReference type="SUPFAM" id="SSF46894">
    <property type="entry name" value="C-terminal effector domain of the bipartite response regulators"/>
    <property type="match status" value="1"/>
</dbReference>
<dbReference type="RefSeq" id="WP_126008793.1">
    <property type="nucleotide sequence ID" value="NZ_CP032509.1"/>
</dbReference>
<dbReference type="Proteomes" id="UP000268192">
    <property type="component" value="Chromosome"/>
</dbReference>
<dbReference type="SMART" id="SM00421">
    <property type="entry name" value="HTH_LUXR"/>
    <property type="match status" value="1"/>
</dbReference>
<dbReference type="EMBL" id="CP032509">
    <property type="protein sequence ID" value="AZN70984.1"/>
    <property type="molecule type" value="Genomic_DNA"/>
</dbReference>
<dbReference type="InterPro" id="IPR000792">
    <property type="entry name" value="Tscrpt_reg_LuxR_C"/>
</dbReference>
<dbReference type="GO" id="GO:0003677">
    <property type="term" value="F:DNA binding"/>
    <property type="evidence" value="ECO:0007669"/>
    <property type="project" value="UniProtKB-KW"/>
</dbReference>
<feature type="domain" description="HTH luxR-type" evidence="4">
    <location>
        <begin position="146"/>
        <end position="211"/>
    </location>
</feature>
<name>A0A3S9B232_9HYPH</name>
<dbReference type="PANTHER" id="PTHR43214:SF43">
    <property type="entry name" value="TWO-COMPONENT RESPONSE REGULATOR"/>
    <property type="match status" value="1"/>
</dbReference>
<dbReference type="PRINTS" id="PR00038">
    <property type="entry name" value="HTHLUXR"/>
</dbReference>
<dbReference type="InterPro" id="IPR039420">
    <property type="entry name" value="WalR-like"/>
</dbReference>
<gene>
    <name evidence="6" type="ORF">D5400_06560</name>
</gene>
<dbReference type="GO" id="GO:0000160">
    <property type="term" value="P:phosphorelay signal transduction system"/>
    <property type="evidence" value="ECO:0007669"/>
    <property type="project" value="InterPro"/>
</dbReference>
<dbReference type="CDD" id="cd17535">
    <property type="entry name" value="REC_NarL-like"/>
    <property type="match status" value="1"/>
</dbReference>
<evidence type="ECO:0000256" key="1">
    <source>
        <dbReference type="ARBA" id="ARBA00022553"/>
    </source>
</evidence>
<protein>
    <submittedName>
        <fullName evidence="6">DNA-binding response regulator</fullName>
    </submittedName>
</protein>
<organism evidence="6 7">
    <name type="scientific">Georhizobium profundi</name>
    <dbReference type="NCBI Taxonomy" id="2341112"/>
    <lineage>
        <taxon>Bacteria</taxon>
        <taxon>Pseudomonadati</taxon>
        <taxon>Pseudomonadota</taxon>
        <taxon>Alphaproteobacteria</taxon>
        <taxon>Hyphomicrobiales</taxon>
        <taxon>Rhizobiaceae</taxon>
        <taxon>Georhizobium</taxon>
    </lineage>
</organism>
<dbReference type="PROSITE" id="PS50043">
    <property type="entry name" value="HTH_LUXR_2"/>
    <property type="match status" value="1"/>
</dbReference>
<keyword evidence="2 6" id="KW-0238">DNA-binding</keyword>
<feature type="domain" description="Response regulatory" evidence="5">
    <location>
        <begin position="5"/>
        <end position="120"/>
    </location>
</feature>
<dbReference type="InterPro" id="IPR001789">
    <property type="entry name" value="Sig_transdc_resp-reg_receiver"/>
</dbReference>
<dbReference type="Gene3D" id="3.40.50.2300">
    <property type="match status" value="1"/>
</dbReference>
<evidence type="ECO:0000313" key="6">
    <source>
        <dbReference type="EMBL" id="AZN70984.1"/>
    </source>
</evidence>
<evidence type="ECO:0000256" key="3">
    <source>
        <dbReference type="PROSITE-ProRule" id="PRU00169"/>
    </source>
</evidence>
<dbReference type="PANTHER" id="PTHR43214">
    <property type="entry name" value="TWO-COMPONENT RESPONSE REGULATOR"/>
    <property type="match status" value="1"/>
</dbReference>
<feature type="modified residue" description="4-aspartylphosphate" evidence="3">
    <location>
        <position position="56"/>
    </location>
</feature>
<accession>A0A3S9B232</accession>
<evidence type="ECO:0000313" key="7">
    <source>
        <dbReference type="Proteomes" id="UP000268192"/>
    </source>
</evidence>
<dbReference type="InterPro" id="IPR058245">
    <property type="entry name" value="NreC/VraR/RcsB-like_REC"/>
</dbReference>
<dbReference type="AlphaFoldDB" id="A0A3S9B232"/>
<dbReference type="OrthoDB" id="9814495at2"/>
<dbReference type="SUPFAM" id="SSF52172">
    <property type="entry name" value="CheY-like"/>
    <property type="match status" value="1"/>
</dbReference>
<dbReference type="InterPro" id="IPR016032">
    <property type="entry name" value="Sig_transdc_resp-reg_C-effctor"/>
</dbReference>
<sequence length="229" mass="24646">MSAISIAFVDDHPILLEGIVSVFSRSNELNIVAKGYTTEDALKIAETHSPDILVVDLSMPGDIFEAISRISGRQTNTKVIAFTAATGIDQAVRALDAGASGYVLKGSTADDLLNAVHAVRTGETFITQGFAGKVIAALRNASLRKAAAQAIKLSIREEQIVRLLMRGRTNREIAEQLHISEKTVKHYMTVLMQKLNVRNRLEVVIAAQKLGDVVDPGAAAASAHQTYLN</sequence>
<dbReference type="Pfam" id="PF00072">
    <property type="entry name" value="Response_reg"/>
    <property type="match status" value="1"/>
</dbReference>
<dbReference type="KEGG" id="abaw:D5400_06560"/>
<evidence type="ECO:0000259" key="5">
    <source>
        <dbReference type="PROSITE" id="PS50110"/>
    </source>
</evidence>
<proteinExistence type="predicted"/>
<dbReference type="CDD" id="cd06170">
    <property type="entry name" value="LuxR_C_like"/>
    <property type="match status" value="1"/>
</dbReference>
<reference evidence="6 7" key="1">
    <citation type="submission" date="2018-09" db="EMBL/GenBank/DDBJ databases">
        <title>Marinorhizobium profundi gen. nov., sp. nov., isolated from a deep-sea sediment sample from the New Britain Trench and proposal of Marinorhizobiaceae fam. nov. in the order Rhizobiales of the class Alphaproteobacteria.</title>
        <authorList>
            <person name="Cao J."/>
        </authorList>
    </citation>
    <scope>NUCLEOTIDE SEQUENCE [LARGE SCALE GENOMIC DNA]</scope>
    <source>
        <strain evidence="6 7">WS11</strain>
    </source>
</reference>
<evidence type="ECO:0000256" key="2">
    <source>
        <dbReference type="ARBA" id="ARBA00023125"/>
    </source>
</evidence>
<dbReference type="Pfam" id="PF00196">
    <property type="entry name" value="GerE"/>
    <property type="match status" value="1"/>
</dbReference>
<keyword evidence="7" id="KW-1185">Reference proteome</keyword>
<dbReference type="PROSITE" id="PS50110">
    <property type="entry name" value="RESPONSE_REGULATORY"/>
    <property type="match status" value="1"/>
</dbReference>
<keyword evidence="1 3" id="KW-0597">Phosphoprotein</keyword>
<evidence type="ECO:0000259" key="4">
    <source>
        <dbReference type="PROSITE" id="PS50043"/>
    </source>
</evidence>
<dbReference type="InterPro" id="IPR011006">
    <property type="entry name" value="CheY-like_superfamily"/>
</dbReference>
<dbReference type="GO" id="GO:0006355">
    <property type="term" value="P:regulation of DNA-templated transcription"/>
    <property type="evidence" value="ECO:0007669"/>
    <property type="project" value="InterPro"/>
</dbReference>
<dbReference type="SMART" id="SM00448">
    <property type="entry name" value="REC"/>
    <property type="match status" value="1"/>
</dbReference>